<accession>A0A4U9UPJ3</accession>
<gene>
    <name evidence="2" type="primary">macB_6</name>
    <name evidence="2" type="ORF">NCTC12965_03249</name>
</gene>
<dbReference type="AlphaFoldDB" id="A0A4U9UPJ3"/>
<dbReference type="Pfam" id="PF12704">
    <property type="entry name" value="MacB_PCD"/>
    <property type="match status" value="1"/>
</dbReference>
<evidence type="ECO:0000259" key="1">
    <source>
        <dbReference type="Pfam" id="PF12704"/>
    </source>
</evidence>
<dbReference type="EC" id="3.6.3.-" evidence="2"/>
<dbReference type="GO" id="GO:0016787">
    <property type="term" value="F:hydrolase activity"/>
    <property type="evidence" value="ECO:0007669"/>
    <property type="project" value="UniProtKB-KW"/>
</dbReference>
<name>A0A4U9UPJ3_SERFO</name>
<reference evidence="2" key="1">
    <citation type="submission" date="2019-05" db="EMBL/GenBank/DDBJ databases">
        <authorList>
            <consortium name="Pathogen Informatics"/>
        </authorList>
    </citation>
    <scope>NUCLEOTIDE SEQUENCE [LARGE SCALE GENOMIC DNA]</scope>
    <source>
        <strain evidence="2">NCTC12965</strain>
    </source>
</reference>
<dbReference type="GO" id="GO:0005524">
    <property type="term" value="F:ATP binding"/>
    <property type="evidence" value="ECO:0007669"/>
    <property type="project" value="UniProtKB-KW"/>
</dbReference>
<keyword evidence="2" id="KW-0547">Nucleotide-binding</keyword>
<sequence>MLGIIIGVSSVVSSMAVGEGARQNILREIGQLGNSTLEIRPGEGRGKVRPDFARALKVSDVELLARQQYVDSVSPVVSKTVAAVRVAKR</sequence>
<proteinExistence type="predicted"/>
<evidence type="ECO:0000313" key="2">
    <source>
        <dbReference type="EMBL" id="VTR31734.1"/>
    </source>
</evidence>
<dbReference type="EMBL" id="CABEEZ010000070">
    <property type="protein sequence ID" value="VTR31734.1"/>
    <property type="molecule type" value="Genomic_DNA"/>
</dbReference>
<keyword evidence="2" id="KW-0378">Hydrolase</keyword>
<protein>
    <submittedName>
        <fullName evidence="2">Macrolide export ATP-binding/permease protein MacB</fullName>
        <ecNumber evidence="2">3.6.3.-</ecNumber>
    </submittedName>
</protein>
<organism evidence="2">
    <name type="scientific">Serratia fonticola</name>
    <dbReference type="NCBI Taxonomy" id="47917"/>
    <lineage>
        <taxon>Bacteria</taxon>
        <taxon>Pseudomonadati</taxon>
        <taxon>Pseudomonadota</taxon>
        <taxon>Gammaproteobacteria</taxon>
        <taxon>Enterobacterales</taxon>
        <taxon>Yersiniaceae</taxon>
        <taxon>Serratia</taxon>
    </lineage>
</organism>
<dbReference type="InterPro" id="IPR025857">
    <property type="entry name" value="MacB_PCD"/>
</dbReference>
<keyword evidence="2" id="KW-0067">ATP-binding</keyword>
<feature type="domain" description="MacB-like periplasmic core" evidence="1">
    <location>
        <begin position="1"/>
        <end position="82"/>
    </location>
</feature>